<dbReference type="CDD" id="cd00130">
    <property type="entry name" value="PAS"/>
    <property type="match status" value="1"/>
</dbReference>
<evidence type="ECO:0000256" key="3">
    <source>
        <dbReference type="ARBA" id="ARBA00022553"/>
    </source>
</evidence>
<dbReference type="PROSITE" id="PS50112">
    <property type="entry name" value="PAS"/>
    <property type="match status" value="1"/>
</dbReference>
<dbReference type="EMBL" id="LODL01000019">
    <property type="protein sequence ID" value="KXB30748.1"/>
    <property type="molecule type" value="Genomic_DNA"/>
</dbReference>
<dbReference type="Pfam" id="PF02518">
    <property type="entry name" value="HATPase_c"/>
    <property type="match status" value="1"/>
</dbReference>
<protein>
    <recommendedName>
        <fullName evidence="2">histidine kinase</fullName>
        <ecNumber evidence="2">2.7.13.3</ecNumber>
    </recommendedName>
</protein>
<evidence type="ECO:0000259" key="9">
    <source>
        <dbReference type="PROSITE" id="PS50839"/>
    </source>
</evidence>
<keyword evidence="5" id="KW-0472">Membrane</keyword>
<dbReference type="SMART" id="SM00387">
    <property type="entry name" value="HATPase_c"/>
    <property type="match status" value="1"/>
</dbReference>
<dbReference type="SMART" id="SM00091">
    <property type="entry name" value="PAS"/>
    <property type="match status" value="1"/>
</dbReference>
<name>A0A133XIJ8_9RHOO</name>
<dbReference type="InterPro" id="IPR005467">
    <property type="entry name" value="His_kinase_dom"/>
</dbReference>
<dbReference type="Gene3D" id="3.30.450.20">
    <property type="entry name" value="PAS domain"/>
    <property type="match status" value="1"/>
</dbReference>
<evidence type="ECO:0000256" key="2">
    <source>
        <dbReference type="ARBA" id="ARBA00012438"/>
    </source>
</evidence>
<keyword evidence="5" id="KW-1133">Transmembrane helix</keyword>
<feature type="domain" description="Histidine kinase" evidence="6">
    <location>
        <begin position="491"/>
        <end position="723"/>
    </location>
</feature>
<organism evidence="10 11">
    <name type="scientific">Dechloromonas denitrificans</name>
    <dbReference type="NCBI Taxonomy" id="281362"/>
    <lineage>
        <taxon>Bacteria</taxon>
        <taxon>Pseudomonadati</taxon>
        <taxon>Pseudomonadota</taxon>
        <taxon>Betaproteobacteria</taxon>
        <taxon>Rhodocyclales</taxon>
        <taxon>Azonexaceae</taxon>
        <taxon>Dechloromonas</taxon>
    </lineage>
</organism>
<dbReference type="InterPro" id="IPR006189">
    <property type="entry name" value="CHASE_dom"/>
</dbReference>
<feature type="domain" description="PAS" evidence="7">
    <location>
        <begin position="310"/>
        <end position="364"/>
    </location>
</feature>
<dbReference type="InterPro" id="IPR003661">
    <property type="entry name" value="HisK_dim/P_dom"/>
</dbReference>
<dbReference type="RefSeq" id="WP_066882548.1">
    <property type="nucleotide sequence ID" value="NZ_LODL01000019.1"/>
</dbReference>
<dbReference type="Gene3D" id="1.10.287.130">
    <property type="match status" value="1"/>
</dbReference>
<proteinExistence type="predicted"/>
<evidence type="ECO:0000256" key="1">
    <source>
        <dbReference type="ARBA" id="ARBA00000085"/>
    </source>
</evidence>
<dbReference type="PROSITE" id="PS50113">
    <property type="entry name" value="PAC"/>
    <property type="match status" value="1"/>
</dbReference>
<dbReference type="EC" id="2.7.13.3" evidence="2"/>
<dbReference type="STRING" id="281362.AT959_08425"/>
<dbReference type="InterPro" id="IPR004358">
    <property type="entry name" value="Sig_transdc_His_kin-like_C"/>
</dbReference>
<dbReference type="Pfam" id="PF08448">
    <property type="entry name" value="PAS_4"/>
    <property type="match status" value="1"/>
</dbReference>
<keyword evidence="11" id="KW-1185">Reference proteome</keyword>
<dbReference type="PRINTS" id="PR00344">
    <property type="entry name" value="BCTRLSENSOR"/>
</dbReference>
<dbReference type="PROSITE" id="PS50839">
    <property type="entry name" value="CHASE"/>
    <property type="match status" value="1"/>
</dbReference>
<dbReference type="Pfam" id="PF03924">
    <property type="entry name" value="CHASE"/>
    <property type="match status" value="1"/>
</dbReference>
<dbReference type="PANTHER" id="PTHR43065:SF42">
    <property type="entry name" value="TWO-COMPONENT SENSOR PPRA"/>
    <property type="match status" value="1"/>
</dbReference>
<dbReference type="Proteomes" id="UP000070186">
    <property type="component" value="Unassembled WGS sequence"/>
</dbReference>
<dbReference type="SMART" id="SM01079">
    <property type="entry name" value="CHASE"/>
    <property type="match status" value="1"/>
</dbReference>
<dbReference type="CDD" id="cd00075">
    <property type="entry name" value="HATPase"/>
    <property type="match status" value="1"/>
</dbReference>
<keyword evidence="3" id="KW-0597">Phosphoprotein</keyword>
<feature type="coiled-coil region" evidence="4">
    <location>
        <begin position="430"/>
        <end position="457"/>
    </location>
</feature>
<evidence type="ECO:0000313" key="10">
    <source>
        <dbReference type="EMBL" id="KXB30748.1"/>
    </source>
</evidence>
<dbReference type="SUPFAM" id="SSF55785">
    <property type="entry name" value="PYP-like sensor domain (PAS domain)"/>
    <property type="match status" value="1"/>
</dbReference>
<evidence type="ECO:0000256" key="5">
    <source>
        <dbReference type="SAM" id="Phobius"/>
    </source>
</evidence>
<dbReference type="AlphaFoldDB" id="A0A133XIJ8"/>
<keyword evidence="5" id="KW-0812">Transmembrane</keyword>
<feature type="domain" description="CHASE" evidence="9">
    <location>
        <begin position="117"/>
        <end position="207"/>
    </location>
</feature>
<dbReference type="SMART" id="SM00086">
    <property type="entry name" value="PAC"/>
    <property type="match status" value="1"/>
</dbReference>
<dbReference type="SUPFAM" id="SSF55874">
    <property type="entry name" value="ATPase domain of HSP90 chaperone/DNA topoisomerase II/histidine kinase"/>
    <property type="match status" value="1"/>
</dbReference>
<accession>A0A133XIJ8</accession>
<evidence type="ECO:0000313" key="11">
    <source>
        <dbReference type="Proteomes" id="UP000070186"/>
    </source>
</evidence>
<evidence type="ECO:0000259" key="7">
    <source>
        <dbReference type="PROSITE" id="PS50112"/>
    </source>
</evidence>
<comment type="catalytic activity">
    <reaction evidence="1">
        <text>ATP + protein L-histidine = ADP + protein N-phospho-L-histidine.</text>
        <dbReference type="EC" id="2.7.13.3"/>
    </reaction>
</comment>
<dbReference type="InterPro" id="IPR001610">
    <property type="entry name" value="PAC"/>
</dbReference>
<dbReference type="InterPro" id="IPR000700">
    <property type="entry name" value="PAS-assoc_C"/>
</dbReference>
<dbReference type="InterPro" id="IPR036890">
    <property type="entry name" value="HATPase_C_sf"/>
</dbReference>
<dbReference type="InterPro" id="IPR035965">
    <property type="entry name" value="PAS-like_dom_sf"/>
</dbReference>
<reference evidence="10 11" key="1">
    <citation type="submission" date="2015-12" db="EMBL/GenBank/DDBJ databases">
        <title>Nitrous oxide reduction kinetics distinguish bacteria harboring typical versus atypical NosZ.</title>
        <authorList>
            <person name="Yoon S."/>
            <person name="Nissen S."/>
            <person name="Park D."/>
            <person name="Sanford R.A."/>
            <person name="Loeffler F.E."/>
        </authorList>
    </citation>
    <scope>NUCLEOTIDE SEQUENCE [LARGE SCALE GENOMIC DNA]</scope>
    <source>
        <strain evidence="10 11">ATCC BAA-841</strain>
    </source>
</reference>
<keyword evidence="4" id="KW-0175">Coiled coil</keyword>
<gene>
    <name evidence="10" type="ORF">AT959_08425</name>
</gene>
<dbReference type="InterPro" id="IPR000014">
    <property type="entry name" value="PAS"/>
</dbReference>
<dbReference type="InterPro" id="IPR013656">
    <property type="entry name" value="PAS_4"/>
</dbReference>
<dbReference type="PANTHER" id="PTHR43065">
    <property type="entry name" value="SENSOR HISTIDINE KINASE"/>
    <property type="match status" value="1"/>
</dbReference>
<evidence type="ECO:0000259" key="6">
    <source>
        <dbReference type="PROSITE" id="PS50109"/>
    </source>
</evidence>
<dbReference type="InterPro" id="IPR003594">
    <property type="entry name" value="HATPase_dom"/>
</dbReference>
<dbReference type="PROSITE" id="PS50109">
    <property type="entry name" value="HIS_KIN"/>
    <property type="match status" value="1"/>
</dbReference>
<feature type="transmembrane region" description="Helical" evidence="5">
    <location>
        <begin position="18"/>
        <end position="39"/>
    </location>
</feature>
<feature type="domain" description="PAC" evidence="8">
    <location>
        <begin position="384"/>
        <end position="439"/>
    </location>
</feature>
<dbReference type="GO" id="GO:0000155">
    <property type="term" value="F:phosphorelay sensor kinase activity"/>
    <property type="evidence" value="ECO:0007669"/>
    <property type="project" value="InterPro"/>
</dbReference>
<dbReference type="CDD" id="cd00082">
    <property type="entry name" value="HisKA"/>
    <property type="match status" value="1"/>
</dbReference>
<dbReference type="NCBIfam" id="TIGR00229">
    <property type="entry name" value="sensory_box"/>
    <property type="match status" value="1"/>
</dbReference>
<comment type="caution">
    <text evidence="10">The sequence shown here is derived from an EMBL/GenBank/DDBJ whole genome shotgun (WGS) entry which is preliminary data.</text>
</comment>
<evidence type="ECO:0000259" key="8">
    <source>
        <dbReference type="PROSITE" id="PS50113"/>
    </source>
</evidence>
<dbReference type="Gene3D" id="3.30.565.10">
    <property type="entry name" value="Histidine kinase-like ATPase, C-terminal domain"/>
    <property type="match status" value="1"/>
</dbReference>
<evidence type="ECO:0000256" key="4">
    <source>
        <dbReference type="SAM" id="Coils"/>
    </source>
</evidence>
<sequence>MSLQAGGFDDRAHQERRWALLGALLAFIVAGLLAALGAYSIEHARRQQSEIQARQLASAVAHDLGERLDRSLSASNALIAVLRQGGGQIDDFSTLAKELINLFGGITALQLAPGGTISRIEPLPGNERVIGFSPLKDPIQGPETRLVIENRRLGLTGPFELRQGGVGVIGRNPVFLKGKDGEETFWGLVQVLIRVPDLLVATPLNGLEEAGFHYELWRIPPGAKQRQVFARSSDLPLHDPVEVSIPVPNGEWVLSVGPERGWYGRGNLLLDAAGSLLIASLVALAAYLSLRQPQLLRREVALRTRELQASEEKYRELVDSAASILLKWDNHGTVLFLNEYGQNFFGFHGDEIIGRSVVGTIVPPLESDGRDLADLMAEIFRHPEAYEINLNENIKKNGERVWVSWHNRVVRNAAGQPVGMFSVGVDVTERRRVEVALQAANQRYEQLNAELEARVFERTRQLESEIQERRATERVLARNERMAALGSLVAGVAHEINTPIGNALMVATTARQHIKDFEAALAAGPLSRSRLDAFVVAMRDSGAMLERNLHRAADLIHNFKQVAVDQTSDRRRSFDLATTLEEIRMTLEPLFKHVPYRLELAAEAGLTMDSYPGGLGQIVVNLVENALQHAFVGQAAGCIRIGARSLADGQIEIRFVDDGVGIPAEILPRIFDPFFTTRLGQGGSGLGLSIVLNLAQRLLGGELTVDSEAGRGTAFTLTLPRQAPIQEN</sequence>